<evidence type="ECO:0000313" key="1">
    <source>
        <dbReference type="EMBL" id="CCA14561.1"/>
    </source>
</evidence>
<name>F0W0I9_9STRA</name>
<dbReference type="EMBL" id="FR824049">
    <property type="protein sequence ID" value="CCA14561.1"/>
    <property type="molecule type" value="Genomic_DNA"/>
</dbReference>
<dbReference type="AlphaFoldDB" id="F0W0I9"/>
<protein>
    <submittedName>
        <fullName evidence="1">AlNc14C4G631 protein</fullName>
    </submittedName>
</protein>
<organism evidence="1">
    <name type="scientific">Albugo laibachii Nc14</name>
    <dbReference type="NCBI Taxonomy" id="890382"/>
    <lineage>
        <taxon>Eukaryota</taxon>
        <taxon>Sar</taxon>
        <taxon>Stramenopiles</taxon>
        <taxon>Oomycota</taxon>
        <taxon>Peronosporomycetes</taxon>
        <taxon>Albuginales</taxon>
        <taxon>Albuginaceae</taxon>
        <taxon>Albugo</taxon>
    </lineage>
</organism>
<proteinExistence type="predicted"/>
<reference evidence="1" key="1">
    <citation type="journal article" date="2011" name="PLoS Biol.">
        <title>Gene gain and loss during evolution of obligate parasitism in the white rust pathogen of Arabidopsis thaliana.</title>
        <authorList>
            <person name="Kemen E."/>
            <person name="Gardiner A."/>
            <person name="Schultz-Larsen T."/>
            <person name="Kemen A.C."/>
            <person name="Balmuth A.L."/>
            <person name="Robert-Seilaniantz A."/>
            <person name="Bailey K."/>
            <person name="Holub E."/>
            <person name="Studholme D.J."/>
            <person name="Maclean D."/>
            <person name="Jones J.D."/>
        </authorList>
    </citation>
    <scope>NUCLEOTIDE SEQUENCE</scope>
</reference>
<accession>F0W0I9</accession>
<dbReference type="HOGENOM" id="CLU_2163107_0_0_1"/>
<dbReference type="PROSITE" id="PS51257">
    <property type="entry name" value="PROKAR_LIPOPROTEIN"/>
    <property type="match status" value="1"/>
</dbReference>
<reference evidence="1" key="2">
    <citation type="submission" date="2011-02" db="EMBL/GenBank/DDBJ databases">
        <authorList>
            <person name="MacLean D."/>
        </authorList>
    </citation>
    <scope>NUCLEOTIDE SEQUENCE</scope>
</reference>
<gene>
    <name evidence="1" type="primary">AlNc14C4G631</name>
    <name evidence="1" type="ORF">ALNC14_007040</name>
</gene>
<sequence>MKAVLSKTSGLITMGVLQACRCFGRAEYVKMIPAASFKLPEAYQRGLEAAIDPPLDFTNSGDLIEPRDSNQVYCVILIIQDHKSSEKEGAWEPYHPIMENSSVLSPSENPN</sequence>